<evidence type="ECO:0000313" key="3">
    <source>
        <dbReference type="EMBL" id="TCP32972.1"/>
    </source>
</evidence>
<dbReference type="Gene3D" id="3.40.50.12780">
    <property type="entry name" value="N-terminal domain of ligase-like"/>
    <property type="match status" value="1"/>
</dbReference>
<dbReference type="PROSITE" id="PS00455">
    <property type="entry name" value="AMP_BINDING"/>
    <property type="match status" value="1"/>
</dbReference>
<dbReference type="Pfam" id="PF13193">
    <property type="entry name" value="AMP-binding_C"/>
    <property type="match status" value="1"/>
</dbReference>
<comment type="caution">
    <text evidence="3">The sequence shown here is derived from an EMBL/GenBank/DDBJ whole genome shotgun (WGS) entry which is preliminary data.</text>
</comment>
<feature type="domain" description="AMP-binding enzyme C-terminal" evidence="2">
    <location>
        <begin position="435"/>
        <end position="511"/>
    </location>
</feature>
<accession>A0A4R2PCW4</accession>
<dbReference type="CDD" id="cd05930">
    <property type="entry name" value="A_NRPS"/>
    <property type="match status" value="1"/>
</dbReference>
<gene>
    <name evidence="3" type="ORF">EV659_10871</name>
</gene>
<dbReference type="RefSeq" id="WP_132708907.1">
    <property type="nucleotide sequence ID" value="NZ_JACIGF010000008.1"/>
</dbReference>
<dbReference type="PANTHER" id="PTHR45527:SF1">
    <property type="entry name" value="FATTY ACID SYNTHASE"/>
    <property type="match status" value="1"/>
</dbReference>
<evidence type="ECO:0000259" key="1">
    <source>
        <dbReference type="Pfam" id="PF00501"/>
    </source>
</evidence>
<evidence type="ECO:0000313" key="4">
    <source>
        <dbReference type="Proteomes" id="UP000295399"/>
    </source>
</evidence>
<dbReference type="InterPro" id="IPR010071">
    <property type="entry name" value="AA_adenyl_dom"/>
</dbReference>
<dbReference type="Gene3D" id="3.30.300.30">
    <property type="match status" value="1"/>
</dbReference>
<dbReference type="NCBIfam" id="TIGR01733">
    <property type="entry name" value="AA-adenyl-dom"/>
    <property type="match status" value="1"/>
</dbReference>
<dbReference type="OrthoDB" id="9770470at2"/>
<dbReference type="InterPro" id="IPR025110">
    <property type="entry name" value="AMP-bd_C"/>
</dbReference>
<keyword evidence="4" id="KW-1185">Reference proteome</keyword>
<dbReference type="GO" id="GO:0016874">
    <property type="term" value="F:ligase activity"/>
    <property type="evidence" value="ECO:0007669"/>
    <property type="project" value="UniProtKB-KW"/>
</dbReference>
<name>A0A4R2PCW4_RHOSA</name>
<keyword evidence="3" id="KW-0436">Ligase</keyword>
<dbReference type="GO" id="GO:0005737">
    <property type="term" value="C:cytoplasm"/>
    <property type="evidence" value="ECO:0007669"/>
    <property type="project" value="TreeGrafter"/>
</dbReference>
<reference evidence="3 4" key="1">
    <citation type="submission" date="2019-03" db="EMBL/GenBank/DDBJ databases">
        <title>Genomic Encyclopedia of Type Strains, Phase IV (KMG-IV): sequencing the most valuable type-strain genomes for metagenomic binning, comparative biology and taxonomic classification.</title>
        <authorList>
            <person name="Goeker M."/>
        </authorList>
    </citation>
    <scope>NUCLEOTIDE SEQUENCE [LARGE SCALE GENOMIC DNA]</scope>
    <source>
        <strain evidence="3 4">DSM 2132</strain>
    </source>
</reference>
<feature type="domain" description="AMP-dependent synthetase/ligase" evidence="1">
    <location>
        <begin position="13"/>
        <end position="375"/>
    </location>
</feature>
<dbReference type="Pfam" id="PF00501">
    <property type="entry name" value="AMP-binding"/>
    <property type="match status" value="1"/>
</dbReference>
<dbReference type="GO" id="GO:0043041">
    <property type="term" value="P:amino acid activation for nonribosomal peptide biosynthetic process"/>
    <property type="evidence" value="ECO:0007669"/>
    <property type="project" value="TreeGrafter"/>
</dbReference>
<dbReference type="InterPro" id="IPR020845">
    <property type="entry name" value="AMP-binding_CS"/>
</dbReference>
<dbReference type="GO" id="GO:0044550">
    <property type="term" value="P:secondary metabolite biosynthetic process"/>
    <property type="evidence" value="ECO:0007669"/>
    <property type="project" value="TreeGrafter"/>
</dbReference>
<dbReference type="Proteomes" id="UP000295399">
    <property type="component" value="Unassembled WGS sequence"/>
</dbReference>
<evidence type="ECO:0000259" key="2">
    <source>
        <dbReference type="Pfam" id="PF13193"/>
    </source>
</evidence>
<dbReference type="AlphaFoldDB" id="A0A4R2PCW4"/>
<dbReference type="SUPFAM" id="SSF56801">
    <property type="entry name" value="Acetyl-CoA synthetase-like"/>
    <property type="match status" value="1"/>
</dbReference>
<organism evidence="3 4">
    <name type="scientific">Rhodothalassium salexigens DSM 2132</name>
    <dbReference type="NCBI Taxonomy" id="1188247"/>
    <lineage>
        <taxon>Bacteria</taxon>
        <taxon>Pseudomonadati</taxon>
        <taxon>Pseudomonadota</taxon>
        <taxon>Alphaproteobacteria</taxon>
        <taxon>Rhodothalassiales</taxon>
        <taxon>Rhodothalassiaceae</taxon>
        <taxon>Rhodothalassium</taxon>
    </lineage>
</organism>
<dbReference type="PANTHER" id="PTHR45527">
    <property type="entry name" value="NONRIBOSOMAL PEPTIDE SYNTHETASE"/>
    <property type="match status" value="1"/>
</dbReference>
<proteinExistence type="predicted"/>
<protein>
    <submittedName>
        <fullName evidence="3">D-alanine--poly(Phosphoribitol) ligase subunit 1</fullName>
    </submittedName>
</protein>
<sequence>MTRAYCHNLALAFERVAARSPQARALVYGPGAADAVTFATLNARANRIAGLLRDRGVGQGQVVALLNHKRVDGFAAMLACLKVGAAYTNLDDQNPRARLAHMVASAAPVLALADETPGEAASQVFADAGVALVDLAGAGDALATQDAENRPEAALTPGDAPAYVMFTSGSTGTPKGVLISHQNVLNLIAWARQHFALTPADRLTNVNPIYFDNSVFDVYASLFNGAAMIPVDGDTVRNAQAMVAHVDACGATLWFSVPSLLVYALRMKALTPERFAGLRVIAFGGEGFPKPKLRALHALYGHRLALHNVYGPTECTCICSALELAPEHLDGDAGLAPLGPLAANFAGRVLDGDRPVAIDEPGELCLLGPQVGLGYVNAPERTAAAFTPDPLTPHYRRWMYRTGDLVRRDARGWLHFVGRKDHQIKHMGYRIELDEIEAAMNALGYVGEAAAVYHRDRPGADYGRILGFVASAEASVDEARVRDDLRRALPDYMIPNRIRVLASLPKSPNGKIDRRALLETETR</sequence>
<dbReference type="InterPro" id="IPR042099">
    <property type="entry name" value="ANL_N_sf"/>
</dbReference>
<dbReference type="InterPro" id="IPR045851">
    <property type="entry name" value="AMP-bd_C_sf"/>
</dbReference>
<dbReference type="GO" id="GO:0031177">
    <property type="term" value="F:phosphopantetheine binding"/>
    <property type="evidence" value="ECO:0007669"/>
    <property type="project" value="TreeGrafter"/>
</dbReference>
<dbReference type="InParanoid" id="A0A4R2PCW4"/>
<dbReference type="InterPro" id="IPR000873">
    <property type="entry name" value="AMP-dep_synth/lig_dom"/>
</dbReference>
<dbReference type="EMBL" id="SLXO01000008">
    <property type="protein sequence ID" value="TCP32972.1"/>
    <property type="molecule type" value="Genomic_DNA"/>
</dbReference>